<evidence type="ECO:0000256" key="1">
    <source>
        <dbReference type="ARBA" id="ARBA00001946"/>
    </source>
</evidence>
<dbReference type="GO" id="GO:0006564">
    <property type="term" value="P:L-serine biosynthetic process"/>
    <property type="evidence" value="ECO:0007669"/>
    <property type="project" value="UniProtKB-KW"/>
</dbReference>
<evidence type="ECO:0000256" key="3">
    <source>
        <dbReference type="ARBA" id="ARBA00012640"/>
    </source>
</evidence>
<evidence type="ECO:0000256" key="2">
    <source>
        <dbReference type="ARBA" id="ARBA00005135"/>
    </source>
</evidence>
<dbReference type="Gene3D" id="1.10.150.210">
    <property type="entry name" value="Phosphoserine phosphatase, domain 2"/>
    <property type="match status" value="1"/>
</dbReference>
<dbReference type="SUPFAM" id="SSF56784">
    <property type="entry name" value="HAD-like"/>
    <property type="match status" value="1"/>
</dbReference>
<comment type="pathway">
    <text evidence="2">Amino-acid biosynthesis; L-serine biosynthesis; L-serine from 3-phospho-D-glycerate: step 3/3.</text>
</comment>
<dbReference type="PANTHER" id="PTHR43344:SF2">
    <property type="entry name" value="PHOSPHOSERINE PHOSPHATASE"/>
    <property type="match status" value="1"/>
</dbReference>
<dbReference type="PANTHER" id="PTHR43344">
    <property type="entry name" value="PHOSPHOSERINE PHOSPHATASE"/>
    <property type="match status" value="1"/>
</dbReference>
<dbReference type="InterPro" id="IPR023214">
    <property type="entry name" value="HAD_sf"/>
</dbReference>
<dbReference type="GO" id="GO:0005737">
    <property type="term" value="C:cytoplasm"/>
    <property type="evidence" value="ECO:0007669"/>
    <property type="project" value="TreeGrafter"/>
</dbReference>
<evidence type="ECO:0000256" key="7">
    <source>
        <dbReference type="ARBA" id="ARBA00022842"/>
    </source>
</evidence>
<evidence type="ECO:0000313" key="12">
    <source>
        <dbReference type="Proteomes" id="UP000664417"/>
    </source>
</evidence>
<dbReference type="EC" id="3.1.3.3" evidence="3"/>
<sequence>MTIVIFDFDSTLLTCESLEEILKPVLADAPDKMAQIEAITKEGMEGKLDFKQSLARRLEVAQPTLRLLQDFGAEGDQWLTEGIADLVRALLQRGIEVRIVSGGLWEAIVPVAGRLGIPAERVHAVRLKWADDGSFVGIDDQDPFSENKIVGCKPLFEGRDATKIAVGDGMTDHALFASGIVNHFVAYTEHARREAVVATGAPEARNSKELANILEAWL</sequence>
<dbReference type="Pfam" id="PF12710">
    <property type="entry name" value="HAD"/>
    <property type="match status" value="1"/>
</dbReference>
<comment type="catalytic activity">
    <reaction evidence="9">
        <text>O-phospho-L-serine + H2O = L-serine + phosphate</text>
        <dbReference type="Rhea" id="RHEA:21208"/>
        <dbReference type="ChEBI" id="CHEBI:15377"/>
        <dbReference type="ChEBI" id="CHEBI:33384"/>
        <dbReference type="ChEBI" id="CHEBI:43474"/>
        <dbReference type="ChEBI" id="CHEBI:57524"/>
        <dbReference type="EC" id="3.1.3.3"/>
    </reaction>
</comment>
<name>A0A8J7QD86_9BACT</name>
<keyword evidence="4" id="KW-0028">Amino-acid biosynthesis</keyword>
<keyword evidence="8" id="KW-0718">Serine biosynthesis</keyword>
<dbReference type="GO" id="GO:0000287">
    <property type="term" value="F:magnesium ion binding"/>
    <property type="evidence" value="ECO:0007669"/>
    <property type="project" value="TreeGrafter"/>
</dbReference>
<evidence type="ECO:0000256" key="9">
    <source>
        <dbReference type="ARBA" id="ARBA00048138"/>
    </source>
</evidence>
<keyword evidence="7" id="KW-0460">Magnesium</keyword>
<dbReference type="InterPro" id="IPR036412">
    <property type="entry name" value="HAD-like_sf"/>
</dbReference>
<keyword evidence="5" id="KW-0479">Metal-binding</keyword>
<evidence type="ECO:0000256" key="10">
    <source>
        <dbReference type="ARBA" id="ARBA00048523"/>
    </source>
</evidence>
<dbReference type="GO" id="GO:0036424">
    <property type="term" value="F:L-phosphoserine phosphatase activity"/>
    <property type="evidence" value="ECO:0007669"/>
    <property type="project" value="TreeGrafter"/>
</dbReference>
<evidence type="ECO:0000256" key="4">
    <source>
        <dbReference type="ARBA" id="ARBA00022605"/>
    </source>
</evidence>
<protein>
    <recommendedName>
        <fullName evidence="3">phosphoserine phosphatase</fullName>
        <ecNumber evidence="3">3.1.3.3</ecNumber>
    </recommendedName>
</protein>
<reference evidence="11" key="1">
    <citation type="submission" date="2021-03" db="EMBL/GenBank/DDBJ databases">
        <authorList>
            <person name="Wang G."/>
        </authorList>
    </citation>
    <scope>NUCLEOTIDE SEQUENCE</scope>
    <source>
        <strain evidence="11">KCTC 12899</strain>
    </source>
</reference>
<organism evidence="11 12">
    <name type="scientific">Acanthopleuribacter pedis</name>
    <dbReference type="NCBI Taxonomy" id="442870"/>
    <lineage>
        <taxon>Bacteria</taxon>
        <taxon>Pseudomonadati</taxon>
        <taxon>Acidobacteriota</taxon>
        <taxon>Holophagae</taxon>
        <taxon>Acanthopleuribacterales</taxon>
        <taxon>Acanthopleuribacteraceae</taxon>
        <taxon>Acanthopleuribacter</taxon>
    </lineage>
</organism>
<dbReference type="AlphaFoldDB" id="A0A8J7QD86"/>
<evidence type="ECO:0000256" key="6">
    <source>
        <dbReference type="ARBA" id="ARBA00022801"/>
    </source>
</evidence>
<evidence type="ECO:0000256" key="5">
    <source>
        <dbReference type="ARBA" id="ARBA00022723"/>
    </source>
</evidence>
<dbReference type="EMBL" id="JAFREP010000035">
    <property type="protein sequence ID" value="MBO1322392.1"/>
    <property type="molecule type" value="Genomic_DNA"/>
</dbReference>
<comment type="cofactor">
    <cofactor evidence="1">
        <name>Mg(2+)</name>
        <dbReference type="ChEBI" id="CHEBI:18420"/>
    </cofactor>
</comment>
<gene>
    <name evidence="11" type="ORF">J3U88_28220</name>
</gene>
<accession>A0A8J7QD86</accession>
<proteinExistence type="predicted"/>
<dbReference type="Proteomes" id="UP000664417">
    <property type="component" value="Unassembled WGS sequence"/>
</dbReference>
<dbReference type="InterPro" id="IPR050582">
    <property type="entry name" value="HAD-like_SerB"/>
</dbReference>
<dbReference type="RefSeq" id="WP_207862365.1">
    <property type="nucleotide sequence ID" value="NZ_JAFREP010000035.1"/>
</dbReference>
<evidence type="ECO:0000313" key="11">
    <source>
        <dbReference type="EMBL" id="MBO1322392.1"/>
    </source>
</evidence>
<dbReference type="NCBIfam" id="TIGR01488">
    <property type="entry name" value="HAD-SF-IB"/>
    <property type="match status" value="1"/>
</dbReference>
<comment type="catalytic activity">
    <reaction evidence="10">
        <text>O-phospho-D-serine + H2O = D-serine + phosphate</text>
        <dbReference type="Rhea" id="RHEA:24873"/>
        <dbReference type="ChEBI" id="CHEBI:15377"/>
        <dbReference type="ChEBI" id="CHEBI:35247"/>
        <dbReference type="ChEBI" id="CHEBI:43474"/>
        <dbReference type="ChEBI" id="CHEBI:58680"/>
        <dbReference type="EC" id="3.1.3.3"/>
    </reaction>
</comment>
<keyword evidence="12" id="KW-1185">Reference proteome</keyword>
<evidence type="ECO:0000256" key="8">
    <source>
        <dbReference type="ARBA" id="ARBA00023299"/>
    </source>
</evidence>
<dbReference type="Gene3D" id="3.40.50.1000">
    <property type="entry name" value="HAD superfamily/HAD-like"/>
    <property type="match status" value="1"/>
</dbReference>
<keyword evidence="6" id="KW-0378">Hydrolase</keyword>
<comment type="caution">
    <text evidence="11">The sequence shown here is derived from an EMBL/GenBank/DDBJ whole genome shotgun (WGS) entry which is preliminary data.</text>
</comment>